<dbReference type="InterPro" id="IPR001007">
    <property type="entry name" value="VWF_dom"/>
</dbReference>
<protein>
    <submittedName>
        <fullName evidence="3 4">Collagen, putative</fullName>
    </submittedName>
</protein>
<dbReference type="SMART" id="SM00214">
    <property type="entry name" value="VWC"/>
    <property type="match status" value="1"/>
</dbReference>
<dbReference type="Gene3D" id="2.10.70.10">
    <property type="entry name" value="Complement Module, domain 1"/>
    <property type="match status" value="1"/>
</dbReference>
<dbReference type="AlphaFoldDB" id="B7PC12"/>
<evidence type="ECO:0000313" key="3">
    <source>
        <dbReference type="EMBL" id="EEC04134.1"/>
    </source>
</evidence>
<dbReference type="VEuPathDB" id="VectorBase:ISCW016631"/>
<dbReference type="PROSITE" id="PS50184">
    <property type="entry name" value="VWFC_2"/>
    <property type="match status" value="1"/>
</dbReference>
<evidence type="ECO:0000313" key="4">
    <source>
        <dbReference type="EnsemblMetazoa" id="ISCW016631-PA"/>
    </source>
</evidence>
<reference evidence="3 5" key="1">
    <citation type="submission" date="2008-03" db="EMBL/GenBank/DDBJ databases">
        <title>Annotation of Ixodes scapularis.</title>
        <authorList>
            <consortium name="Ixodes scapularis Genome Project Consortium"/>
            <person name="Caler E."/>
            <person name="Hannick L.I."/>
            <person name="Bidwell S."/>
            <person name="Joardar V."/>
            <person name="Thiagarajan M."/>
            <person name="Amedeo P."/>
            <person name="Galinsky K.J."/>
            <person name="Schobel S."/>
            <person name="Inman J."/>
            <person name="Hostetler J."/>
            <person name="Miller J."/>
            <person name="Hammond M."/>
            <person name="Megy K."/>
            <person name="Lawson D."/>
            <person name="Kodira C."/>
            <person name="Sutton G."/>
            <person name="Meyer J."/>
            <person name="Hill C.A."/>
            <person name="Birren B."/>
            <person name="Nene V."/>
            <person name="Collins F."/>
            <person name="Alarcon-Chaidez F."/>
            <person name="Wikel S."/>
            <person name="Strausberg R."/>
        </authorList>
    </citation>
    <scope>NUCLEOTIDE SEQUENCE [LARGE SCALE GENOMIC DNA]</scope>
    <source>
        <strain evidence="5">Wikel</strain>
        <strain evidence="3">Wikel colony</strain>
    </source>
</reference>
<dbReference type="EnsemblMetazoa" id="ISCW016631-RA">
    <property type="protein sequence ID" value="ISCW016631-PA"/>
    <property type="gene ID" value="ISCW016631"/>
</dbReference>
<evidence type="ECO:0000259" key="2">
    <source>
        <dbReference type="PROSITE" id="PS50184"/>
    </source>
</evidence>
<dbReference type="PANTHER" id="PTHR46439">
    <property type="entry name" value="CYSTEINE-RICH MOTOR NEURON 1 PROTEIN"/>
    <property type="match status" value="1"/>
</dbReference>
<reference evidence="4" key="2">
    <citation type="submission" date="2020-05" db="UniProtKB">
        <authorList>
            <consortium name="EnsemblMetazoa"/>
        </authorList>
    </citation>
    <scope>IDENTIFICATION</scope>
    <source>
        <strain evidence="4">wikel</strain>
    </source>
</reference>
<sequence>TCTFEGTKYSDGDEWHPDPCTTCKCLLGSTICDTEECREVDCKTNQYIPLGKCCPVCPGKCQPPRAASLKVTGRTTRPSAISKTSQFEDSSAPGESSLSSSGSDRVSLARPASP</sequence>
<feature type="compositionally biased region" description="Polar residues" evidence="1">
    <location>
        <begin position="73"/>
        <end position="87"/>
    </location>
</feature>
<dbReference type="SUPFAM" id="SSF57603">
    <property type="entry name" value="FnI-like domain"/>
    <property type="match status" value="1"/>
</dbReference>
<feature type="domain" description="VWFC" evidence="2">
    <location>
        <begin position="1"/>
        <end position="58"/>
    </location>
</feature>
<evidence type="ECO:0000313" key="5">
    <source>
        <dbReference type="Proteomes" id="UP000001555"/>
    </source>
</evidence>
<accession>B7PC12</accession>
<gene>
    <name evidence="3" type="ORF">IscW_ISCW016631</name>
</gene>
<evidence type="ECO:0000256" key="1">
    <source>
        <dbReference type="SAM" id="MobiDB-lite"/>
    </source>
</evidence>
<feature type="region of interest" description="Disordered" evidence="1">
    <location>
        <begin position="68"/>
        <end position="114"/>
    </location>
</feature>
<feature type="compositionally biased region" description="Low complexity" evidence="1">
    <location>
        <begin position="88"/>
        <end position="114"/>
    </location>
</feature>
<keyword evidence="3" id="KW-0176">Collagen</keyword>
<organism>
    <name type="scientific">Ixodes scapularis</name>
    <name type="common">Black-legged tick</name>
    <name type="synonym">Deer tick</name>
    <dbReference type="NCBI Taxonomy" id="6945"/>
    <lineage>
        <taxon>Eukaryota</taxon>
        <taxon>Metazoa</taxon>
        <taxon>Ecdysozoa</taxon>
        <taxon>Arthropoda</taxon>
        <taxon>Chelicerata</taxon>
        <taxon>Arachnida</taxon>
        <taxon>Acari</taxon>
        <taxon>Parasitiformes</taxon>
        <taxon>Ixodida</taxon>
        <taxon>Ixodoidea</taxon>
        <taxon>Ixodidae</taxon>
        <taxon>Ixodinae</taxon>
        <taxon>Ixodes</taxon>
    </lineage>
</organism>
<dbReference type="HOGENOM" id="CLU_2127228_0_0_1"/>
<feature type="non-terminal residue" evidence="3">
    <location>
        <position position="114"/>
    </location>
</feature>
<dbReference type="EMBL" id="ABJB010041898">
    <property type="status" value="NOT_ANNOTATED_CDS"/>
    <property type="molecule type" value="Genomic_DNA"/>
</dbReference>
<name>B7PC12_IXOSC</name>
<dbReference type="Pfam" id="PF00093">
    <property type="entry name" value="VWC"/>
    <property type="match status" value="1"/>
</dbReference>
<dbReference type="EMBL" id="DS680899">
    <property type="protein sequence ID" value="EEC04134.1"/>
    <property type="molecule type" value="Genomic_DNA"/>
</dbReference>
<dbReference type="GO" id="GO:0005581">
    <property type="term" value="C:collagen trimer"/>
    <property type="evidence" value="ECO:0007669"/>
    <property type="project" value="UniProtKB-KW"/>
</dbReference>
<dbReference type="PROSITE" id="PS01208">
    <property type="entry name" value="VWFC_1"/>
    <property type="match status" value="1"/>
</dbReference>
<keyword evidence="5" id="KW-1185">Reference proteome</keyword>
<proteinExistence type="predicted"/>
<dbReference type="InterPro" id="IPR052624">
    <property type="entry name" value="CRIM1"/>
</dbReference>
<dbReference type="PaxDb" id="6945-B7PC12"/>
<dbReference type="Proteomes" id="UP000001555">
    <property type="component" value="Unassembled WGS sequence"/>
</dbReference>
<feature type="non-terminal residue" evidence="3">
    <location>
        <position position="1"/>
    </location>
</feature>